<dbReference type="GO" id="GO:0098978">
    <property type="term" value="C:glutamatergic synapse"/>
    <property type="evidence" value="ECO:0007669"/>
    <property type="project" value="TreeGrafter"/>
</dbReference>
<dbReference type="AlphaFoldDB" id="A0A1J1IEK5"/>
<sequence>MDRSIDSIGSCSLDADSTDLSVDTSESLNFISPSATREDFTAGITERCRKIQQPSPLTPKLILNQPINHTTTYFDINSGKISTIVSRAGDTNGRYFNGMSTESFLSKKTIELQSPTVVAHANKKPSYLNLACCVNGYSNYTNYDSIERKEINKSREVSPIRPIISSISMSRQQRSNENLLSVPQPVTFVKQSPLTSITKRFAALNLHEKDTVDNASLMTNGSSSSSVANRKSFIQQRVEKLYGTTKILTTMKSSDSIQLNGNGTITHINGSRNGTNGTIVDEKENDEESMNSLPVMKHLRPEFCKQLQFMSSPKKSLTRTSTGNILLKSEQKKSVEFKSFESSNSGNDLKTIENNITSGNTELITSKSPLITKEISKDQSKLEVKSEDSKNLPSKVKEDQVAAVINEEKVSNNTPIMQKHEINVINKMESEIKSTQDEIKDGHYFLKLLHKEKTRILDLAEVTEKELMQLQSNPSTIPSEEIIGLVLAAIGKGRLLATKKFKQFEGLCQENLNPSSDGPQTLSGDLQGFWDMMMLQVDNIDAAFNEIDKCRENGWKKPEPPTPQPPKGSRLTKRPLTQAQSSRTKSNVPLKKPSTTSGVSEAAQKRDEQRRKLLEMKKKQKALIQNDADENAISVELVGDHQLNVDSKSNGNVEIIL</sequence>
<accession>A0A1J1IEK5</accession>
<dbReference type="GO" id="GO:0023052">
    <property type="term" value="P:signaling"/>
    <property type="evidence" value="ECO:0007669"/>
    <property type="project" value="InterPro"/>
</dbReference>
<feature type="region of interest" description="Disordered" evidence="2">
    <location>
        <begin position="552"/>
        <end position="609"/>
    </location>
</feature>
<dbReference type="OrthoDB" id="10036956at2759"/>
<gene>
    <name evidence="3" type="ORF">CLUMA_CG012015</name>
</gene>
<name>A0A1J1IEK5_9DIPT</name>
<dbReference type="InterPro" id="IPR005026">
    <property type="entry name" value="SAPAP"/>
</dbReference>
<dbReference type="STRING" id="568069.A0A1J1IEK5"/>
<evidence type="ECO:0000313" key="4">
    <source>
        <dbReference type="Proteomes" id="UP000183832"/>
    </source>
</evidence>
<dbReference type="GO" id="GO:0060090">
    <property type="term" value="F:molecular adaptor activity"/>
    <property type="evidence" value="ECO:0007669"/>
    <property type="project" value="TreeGrafter"/>
</dbReference>
<keyword evidence="4" id="KW-1185">Reference proteome</keyword>
<feature type="compositionally biased region" description="Polar residues" evidence="2">
    <location>
        <begin position="575"/>
        <end position="599"/>
    </location>
</feature>
<evidence type="ECO:0000313" key="3">
    <source>
        <dbReference type="EMBL" id="CRK98648.1"/>
    </source>
</evidence>
<dbReference type="Pfam" id="PF03359">
    <property type="entry name" value="GKAP"/>
    <property type="match status" value="1"/>
</dbReference>
<dbReference type="EMBL" id="CVRI01000048">
    <property type="protein sequence ID" value="CRK98648.1"/>
    <property type="molecule type" value="Genomic_DNA"/>
</dbReference>
<protein>
    <submittedName>
        <fullName evidence="3">CLUMA_CG012015, isoform A</fullName>
    </submittedName>
</protein>
<dbReference type="PANTHER" id="PTHR12353">
    <property type="entry name" value="DISKS LARGE-ASSOCIATED PROTEIN DAP SAP90/PSD-95-ASSOCIATED PROTEIN"/>
    <property type="match status" value="1"/>
</dbReference>
<dbReference type="GO" id="GO:0099572">
    <property type="term" value="C:postsynaptic specialization"/>
    <property type="evidence" value="ECO:0007669"/>
    <property type="project" value="TreeGrafter"/>
</dbReference>
<dbReference type="Proteomes" id="UP000183832">
    <property type="component" value="Unassembled WGS sequence"/>
</dbReference>
<proteinExistence type="inferred from homology"/>
<dbReference type="PANTHER" id="PTHR12353:SF31">
    <property type="entry name" value="LD44824P"/>
    <property type="match status" value="1"/>
</dbReference>
<organism evidence="3 4">
    <name type="scientific">Clunio marinus</name>
    <dbReference type="NCBI Taxonomy" id="568069"/>
    <lineage>
        <taxon>Eukaryota</taxon>
        <taxon>Metazoa</taxon>
        <taxon>Ecdysozoa</taxon>
        <taxon>Arthropoda</taxon>
        <taxon>Hexapoda</taxon>
        <taxon>Insecta</taxon>
        <taxon>Pterygota</taxon>
        <taxon>Neoptera</taxon>
        <taxon>Endopterygota</taxon>
        <taxon>Diptera</taxon>
        <taxon>Nematocera</taxon>
        <taxon>Chironomoidea</taxon>
        <taxon>Chironomidae</taxon>
        <taxon>Clunio</taxon>
    </lineage>
</organism>
<evidence type="ECO:0000256" key="2">
    <source>
        <dbReference type="SAM" id="MobiDB-lite"/>
    </source>
</evidence>
<evidence type="ECO:0000256" key="1">
    <source>
        <dbReference type="ARBA" id="ARBA00008839"/>
    </source>
</evidence>
<comment type="similarity">
    <text evidence="1">Belongs to the SAPAP family.</text>
</comment>
<reference evidence="3 4" key="1">
    <citation type="submission" date="2015-04" db="EMBL/GenBank/DDBJ databases">
        <authorList>
            <person name="Syromyatnikov M.Y."/>
            <person name="Popov V.N."/>
        </authorList>
    </citation>
    <scope>NUCLEOTIDE SEQUENCE [LARGE SCALE GENOMIC DNA]</scope>
</reference>